<dbReference type="CDD" id="cd01576">
    <property type="entry name" value="AcnB_Swivel"/>
    <property type="match status" value="1"/>
</dbReference>
<evidence type="ECO:0000256" key="13">
    <source>
        <dbReference type="ARBA" id="ARBA00023004"/>
    </source>
</evidence>
<dbReference type="SUPFAM" id="SSF53732">
    <property type="entry name" value="Aconitase iron-sulfur domain"/>
    <property type="match status" value="1"/>
</dbReference>
<dbReference type="RefSeq" id="WP_341408688.1">
    <property type="nucleotide sequence ID" value="NZ_JBBUTH010000001.1"/>
</dbReference>
<dbReference type="NCBIfam" id="NF006690">
    <property type="entry name" value="PRK09238.1"/>
    <property type="match status" value="1"/>
</dbReference>
<dbReference type="GO" id="GO:0003994">
    <property type="term" value="F:aconitate hydratase activity"/>
    <property type="evidence" value="ECO:0007669"/>
    <property type="project" value="UniProtKB-EC"/>
</dbReference>
<feature type="domain" description="Aconitase B swivel" evidence="20">
    <location>
        <begin position="168"/>
        <end position="382"/>
    </location>
</feature>
<dbReference type="PANTHER" id="PTHR43160:SF4">
    <property type="entry name" value="ACONITATE HYDRATASE B"/>
    <property type="match status" value="1"/>
</dbReference>
<evidence type="ECO:0000256" key="14">
    <source>
        <dbReference type="ARBA" id="ARBA00023014"/>
    </source>
</evidence>
<evidence type="ECO:0000259" key="21">
    <source>
        <dbReference type="Pfam" id="PF11791"/>
    </source>
</evidence>
<evidence type="ECO:0000256" key="9">
    <source>
        <dbReference type="ARBA" id="ARBA00022485"/>
    </source>
</evidence>
<evidence type="ECO:0000256" key="10">
    <source>
        <dbReference type="ARBA" id="ARBA00022532"/>
    </source>
</evidence>
<dbReference type="InterPro" id="IPR015933">
    <property type="entry name" value="Aconitase_B_HEAT-like_dom"/>
</dbReference>
<evidence type="ECO:0000256" key="2">
    <source>
        <dbReference type="ARBA" id="ARBA00001966"/>
    </source>
</evidence>
<proteinExistence type="inferred from homology"/>
<evidence type="ECO:0000313" key="23">
    <source>
        <dbReference type="Proteomes" id="UP001365405"/>
    </source>
</evidence>
<gene>
    <name evidence="22" type="primary">acnB</name>
    <name evidence="22" type="ORF">AACH10_02065</name>
</gene>
<evidence type="ECO:0000256" key="6">
    <source>
        <dbReference type="ARBA" id="ARBA00012926"/>
    </source>
</evidence>
<keyword evidence="12" id="KW-0694">RNA-binding</keyword>
<feature type="domain" description="Aconitase/3-isopropylmalate dehydratase large subunit alpha/beta/alpha" evidence="19">
    <location>
        <begin position="474"/>
        <end position="699"/>
    </location>
</feature>
<dbReference type="PANTHER" id="PTHR43160">
    <property type="entry name" value="ACONITATE HYDRATASE B"/>
    <property type="match status" value="1"/>
</dbReference>
<dbReference type="InterPro" id="IPR050926">
    <property type="entry name" value="Aconitase/IPM_isomerase"/>
</dbReference>
<keyword evidence="14" id="KW-0411">Iron-sulfur</keyword>
<dbReference type="GO" id="GO:0047456">
    <property type="term" value="F:2-methylisocitrate dehydratase activity"/>
    <property type="evidence" value="ECO:0007669"/>
    <property type="project" value="UniProtKB-EC"/>
</dbReference>
<dbReference type="InterPro" id="IPR015932">
    <property type="entry name" value="Aconitase_dom2"/>
</dbReference>
<comment type="similarity">
    <text evidence="5 17">Belongs to the aconitase/IPM isomerase family.</text>
</comment>
<dbReference type="PIRSF" id="PIRSF036687">
    <property type="entry name" value="AcnB"/>
    <property type="match status" value="1"/>
</dbReference>
<evidence type="ECO:0000256" key="15">
    <source>
        <dbReference type="ARBA" id="ARBA00023239"/>
    </source>
</evidence>
<name>A0ABU9CAW7_9BURK</name>
<dbReference type="Gene3D" id="3.30.499.10">
    <property type="entry name" value="Aconitase, domain 3"/>
    <property type="match status" value="2"/>
</dbReference>
<dbReference type="SUPFAM" id="SSF52016">
    <property type="entry name" value="LeuD/IlvD-like"/>
    <property type="match status" value="1"/>
</dbReference>
<keyword evidence="23" id="KW-1185">Reference proteome</keyword>
<dbReference type="InterPro" id="IPR036288">
    <property type="entry name" value="Aconitase_B_HEAT-like_dom_sf"/>
</dbReference>
<feature type="domain" description="Aconitase/3-isopropylmalate dehydratase large subunit alpha/beta/alpha" evidence="19">
    <location>
        <begin position="700"/>
        <end position="817"/>
    </location>
</feature>
<dbReference type="InterPro" id="IPR018136">
    <property type="entry name" value="Aconitase_4Fe-4S_BS"/>
</dbReference>
<dbReference type="InterPro" id="IPR001030">
    <property type="entry name" value="Acoase/IPM_deHydtase_lsu_aba"/>
</dbReference>
<evidence type="ECO:0000256" key="1">
    <source>
        <dbReference type="ARBA" id="ARBA00000118"/>
    </source>
</evidence>
<dbReference type="Pfam" id="PF11791">
    <property type="entry name" value="Aconitase_B_N"/>
    <property type="match status" value="1"/>
</dbReference>
<evidence type="ECO:0000259" key="19">
    <source>
        <dbReference type="Pfam" id="PF00330"/>
    </source>
</evidence>
<comment type="caution">
    <text evidence="22">The sequence shown here is derived from an EMBL/GenBank/DDBJ whole genome shotgun (WGS) entry which is preliminary data.</text>
</comment>
<evidence type="ECO:0000256" key="4">
    <source>
        <dbReference type="ARBA" id="ARBA00005026"/>
    </source>
</evidence>
<feature type="compositionally biased region" description="Polar residues" evidence="18">
    <location>
        <begin position="413"/>
        <end position="422"/>
    </location>
</feature>
<keyword evidence="11" id="KW-0479">Metal-binding</keyword>
<organism evidence="22 23">
    <name type="scientific">Pseudaquabacterium inlustre</name>
    <dbReference type="NCBI Taxonomy" id="2984192"/>
    <lineage>
        <taxon>Bacteria</taxon>
        <taxon>Pseudomonadati</taxon>
        <taxon>Pseudomonadota</taxon>
        <taxon>Betaproteobacteria</taxon>
        <taxon>Burkholderiales</taxon>
        <taxon>Sphaerotilaceae</taxon>
        <taxon>Pseudaquabacterium</taxon>
    </lineage>
</organism>
<evidence type="ECO:0000256" key="3">
    <source>
        <dbReference type="ARBA" id="ARBA00004717"/>
    </source>
</evidence>
<sequence>MLQAYRQHVAERAALGIPPLPLSAAQVSELIELIKAPPAGEDAFLLDLLTHRVPPGVDDAAKVKASFLAAVAHGELSVGLISKAKATELLGTMVGGYNVHPLIELLDDAEVAGVAAEGLKKTLLMFDYFNDVAAKAKAGNAKAAEVVKSWADAEWFTSRPEVEKKITVTVFKVPGETNTDDLSPAPDAWSRPDIPLHYLAMLKNTRSDAAFKPEEDGKRGPMQFIEDLKKKGHLVAYVGDVVGTGSSRKSATNSVIWATGQDIPFVPNKRFGGVTLGGKIAPIFFNTQEDSGSLPIEVDVSKLEMGDVIDILPYDGKIVKDGATVTEFKLKSDVLFDEVRAGGRINLIIGRSLTAKAREFLGLPASTLFRLPQAPAESKAGFTLAQKMVGRAVGLPEGQGVRPGTYCEPKMTTVGSQDTTGPMTRDELKDLACLGFSADLVMQSFCHTAAYPKPVDAKMHRELPPFISSRGGVALRPGDGVIHSWLNRLLLPDTVGTGGDSHTRFPIGISFPAGSGLVAFGAATGVMPLDMPESVLVRFKGQMQPGVTLRDLVHAIPLYAIKAGLLTVAKAGKKNIFSGRILEIEGLPDLKVEQAFELSDASAERSAAGCTIKLNKEPVQEYLKSNIVLMKNMIADGYQDAKTLARRIEKVEQWLANPQLLEADADAEYAAVIEIDLAEITEPIVCCPNDPDDAKTLSDVAGTKIDEAFIGSCMTNIGHFRAAATVLGGARDIPVKLWVAPPTKMDASELMKEGHYANFGAAGARTEMPGCSLCMGNQAQVKEGATVISTSTRNFPNRLGKNTNVFLGSAELAAVASKLGKLPTKDEYLAATGVITAKADQIYKYMNFDQIGEYADVAKSVTV</sequence>
<comment type="pathway">
    <text evidence="3 17">Carbohydrate metabolism; tricarboxylic acid cycle; isocitrate from oxaloacetate: step 2/2.</text>
</comment>
<keyword evidence="10 17" id="KW-0816">Tricarboxylic acid cycle</keyword>
<dbReference type="Gene3D" id="3.40.1060.10">
    <property type="entry name" value="Aconitase, Domain 2"/>
    <property type="match status" value="1"/>
</dbReference>
<dbReference type="Pfam" id="PF00330">
    <property type="entry name" value="Aconitase"/>
    <property type="match status" value="2"/>
</dbReference>
<comment type="cofactor">
    <cofactor evidence="2">
        <name>[4Fe-4S] cluster</name>
        <dbReference type="ChEBI" id="CHEBI:49883"/>
    </cofactor>
</comment>
<evidence type="ECO:0000256" key="17">
    <source>
        <dbReference type="PIRNR" id="PIRNR036687"/>
    </source>
</evidence>
<accession>A0ABU9CAW7</accession>
<keyword evidence="15 17" id="KW-0456">Lyase</keyword>
<dbReference type="NCBIfam" id="TIGR00117">
    <property type="entry name" value="acnB"/>
    <property type="match status" value="1"/>
</dbReference>
<evidence type="ECO:0000256" key="11">
    <source>
        <dbReference type="ARBA" id="ARBA00022723"/>
    </source>
</evidence>
<evidence type="ECO:0000256" key="16">
    <source>
        <dbReference type="ARBA" id="ARBA00023501"/>
    </source>
</evidence>
<evidence type="ECO:0000256" key="8">
    <source>
        <dbReference type="ARBA" id="ARBA00019379"/>
    </source>
</evidence>
<dbReference type="EMBL" id="JBBUTH010000001">
    <property type="protein sequence ID" value="MEK8049014.1"/>
    <property type="molecule type" value="Genomic_DNA"/>
</dbReference>
<evidence type="ECO:0000256" key="5">
    <source>
        <dbReference type="ARBA" id="ARBA00007185"/>
    </source>
</evidence>
<dbReference type="Gene3D" id="3.20.19.10">
    <property type="entry name" value="Aconitase, domain 4"/>
    <property type="match status" value="1"/>
</dbReference>
<evidence type="ECO:0000259" key="20">
    <source>
        <dbReference type="Pfam" id="PF06434"/>
    </source>
</evidence>
<keyword evidence="13" id="KW-0408">Iron</keyword>
<dbReference type="SUPFAM" id="SSF74778">
    <property type="entry name" value="Aconitase B, N-terminal domain"/>
    <property type="match status" value="1"/>
</dbReference>
<evidence type="ECO:0000256" key="7">
    <source>
        <dbReference type="ARBA" id="ARBA00013250"/>
    </source>
</evidence>
<comment type="catalytic activity">
    <reaction evidence="1 17">
        <text>(2S,3R)-3-hydroxybutane-1,2,3-tricarboxylate = 2-methyl-cis-aconitate + H2O</text>
        <dbReference type="Rhea" id="RHEA:17941"/>
        <dbReference type="ChEBI" id="CHEBI:15377"/>
        <dbReference type="ChEBI" id="CHEBI:57429"/>
        <dbReference type="ChEBI" id="CHEBI:57872"/>
        <dbReference type="EC" id="4.2.1.99"/>
    </reaction>
</comment>
<evidence type="ECO:0000256" key="12">
    <source>
        <dbReference type="ARBA" id="ARBA00022884"/>
    </source>
</evidence>
<dbReference type="InterPro" id="IPR004406">
    <property type="entry name" value="Aconitase_B"/>
</dbReference>
<dbReference type="EC" id="4.2.1.99" evidence="7 17"/>
<dbReference type="InterPro" id="IPR015928">
    <property type="entry name" value="Aconitase/3IPM_dehydase_swvl"/>
</dbReference>
<dbReference type="Proteomes" id="UP001365405">
    <property type="component" value="Unassembled WGS sequence"/>
</dbReference>
<dbReference type="PROSITE" id="PS00450">
    <property type="entry name" value="ACONITASE_1"/>
    <property type="match status" value="1"/>
</dbReference>
<dbReference type="InterPro" id="IPR015931">
    <property type="entry name" value="Acnase/IPM_dHydase_lsu_aba_1/3"/>
</dbReference>
<reference evidence="22 23" key="1">
    <citation type="submission" date="2024-04" db="EMBL/GenBank/DDBJ databases">
        <title>Novel species of the genus Ideonella isolated from streams.</title>
        <authorList>
            <person name="Lu H."/>
        </authorList>
    </citation>
    <scope>NUCLEOTIDE SEQUENCE [LARGE SCALE GENOMIC DNA]</scope>
    <source>
        <strain evidence="22 23">DXS22W</strain>
    </source>
</reference>
<dbReference type="InterPro" id="IPR036008">
    <property type="entry name" value="Aconitase_4Fe-4S_dom"/>
</dbReference>
<dbReference type="CDD" id="cd01581">
    <property type="entry name" value="AcnB"/>
    <property type="match status" value="1"/>
</dbReference>
<keyword evidence="9" id="KW-0004">4Fe-4S</keyword>
<evidence type="ECO:0000313" key="22">
    <source>
        <dbReference type="EMBL" id="MEK8049014.1"/>
    </source>
</evidence>
<feature type="domain" description="Aconitase B HEAT-like" evidence="21">
    <location>
        <begin position="4"/>
        <end position="156"/>
    </location>
</feature>
<evidence type="ECO:0000256" key="18">
    <source>
        <dbReference type="SAM" id="MobiDB-lite"/>
    </source>
</evidence>
<dbReference type="InterPro" id="IPR015929">
    <property type="entry name" value="Aconitase_B_swivel"/>
</dbReference>
<dbReference type="EC" id="4.2.1.3" evidence="6 17"/>
<protein>
    <recommendedName>
        <fullName evidence="8 17">Aconitate hydratase B</fullName>
        <ecNumber evidence="6 17">4.2.1.3</ecNumber>
        <ecNumber evidence="7 17">4.2.1.99</ecNumber>
    </recommendedName>
    <alternativeName>
        <fullName evidence="17">2-methylisocitrate dehydratase</fullName>
    </alternativeName>
</protein>
<dbReference type="PROSITE" id="PS01244">
    <property type="entry name" value="ACONITASE_2"/>
    <property type="match status" value="1"/>
</dbReference>
<comment type="catalytic activity">
    <reaction evidence="16 17">
        <text>citrate = D-threo-isocitrate</text>
        <dbReference type="Rhea" id="RHEA:10336"/>
        <dbReference type="ChEBI" id="CHEBI:15562"/>
        <dbReference type="ChEBI" id="CHEBI:16947"/>
        <dbReference type="EC" id="4.2.1.3"/>
    </reaction>
</comment>
<dbReference type="Pfam" id="PF06434">
    <property type="entry name" value="Aconitase_2_N"/>
    <property type="match status" value="1"/>
</dbReference>
<comment type="pathway">
    <text evidence="4">Organic acid metabolism; propanoate degradation.</text>
</comment>
<feature type="region of interest" description="Disordered" evidence="18">
    <location>
        <begin position="400"/>
        <end position="422"/>
    </location>
</feature>
<dbReference type="Gene3D" id="1.25.40.310">
    <property type="entry name" value="Aconitate B, HEAT-like domain"/>
    <property type="match status" value="1"/>
</dbReference>